<feature type="compositionally biased region" description="Gly residues" evidence="7">
    <location>
        <begin position="225"/>
        <end position="234"/>
    </location>
</feature>
<keyword evidence="6" id="KW-0744">Spermatogenesis</keyword>
<dbReference type="GO" id="GO:0001510">
    <property type="term" value="P:RNA methylation"/>
    <property type="evidence" value="ECO:0007669"/>
    <property type="project" value="UniProtKB-UniRule"/>
</dbReference>
<organism evidence="8 9">
    <name type="scientific">Myotis myotis</name>
    <name type="common">Greater mouse-eared bat</name>
    <name type="synonym">Vespertilio myotis</name>
    <dbReference type="NCBI Taxonomy" id="51298"/>
    <lineage>
        <taxon>Eukaryota</taxon>
        <taxon>Metazoa</taxon>
        <taxon>Chordata</taxon>
        <taxon>Craniata</taxon>
        <taxon>Vertebrata</taxon>
        <taxon>Euteleostomi</taxon>
        <taxon>Mammalia</taxon>
        <taxon>Eutheria</taxon>
        <taxon>Laurasiatheria</taxon>
        <taxon>Chiroptera</taxon>
        <taxon>Yangochiroptera</taxon>
        <taxon>Vespertilionidae</taxon>
        <taxon>Myotis</taxon>
    </lineage>
</organism>
<keyword evidence="8" id="KW-0489">Methyltransferase</keyword>
<dbReference type="GO" id="GO:0061157">
    <property type="term" value="P:mRNA destabilization"/>
    <property type="evidence" value="ECO:0007669"/>
    <property type="project" value="UniProtKB-UniRule"/>
</dbReference>
<dbReference type="InterPro" id="IPR007757">
    <property type="entry name" value="MT-A70-like"/>
</dbReference>
<sequence>MKLEIDEIAAPRSFIFLWCGSGEGLDLGRVCLRKWGYRRCEDICWIKTNKNNPGKTKTLDPKAVFQRTKEHCLMGIKGTVKRSTDGDFIHANVDIDLIITEEPEIGNIEKPVEIFHIIEHFCLGRRRLHLFGRDSTIRPGWLTVGPTLTNSNYNAETYASYFSAPNSYLTGCTEEIERLRPKSPPPKSKADRGGGAPRGGGRGGTAAGRGRERNRSNFRGERGGFRGGRGGAHRGGFPPR</sequence>
<dbReference type="PANTHER" id="PTHR13107">
    <property type="entry name" value="N6-ADENOSINE-METHYLTRANSFERASE NON-CATALYTIC SUBUNIT"/>
    <property type="match status" value="1"/>
</dbReference>
<dbReference type="InterPro" id="IPR029063">
    <property type="entry name" value="SAM-dependent_MTases_sf"/>
</dbReference>
<evidence type="ECO:0000256" key="6">
    <source>
        <dbReference type="RuleBase" id="RU369092"/>
    </source>
</evidence>
<feature type="compositionally biased region" description="Gly residues" evidence="7">
    <location>
        <begin position="193"/>
        <end position="207"/>
    </location>
</feature>
<evidence type="ECO:0000256" key="1">
    <source>
        <dbReference type="ARBA" id="ARBA00004123"/>
    </source>
</evidence>
<dbReference type="GO" id="GO:0007283">
    <property type="term" value="P:spermatogenesis"/>
    <property type="evidence" value="ECO:0007669"/>
    <property type="project" value="UniProtKB-UniRule"/>
</dbReference>
<dbReference type="GO" id="GO:0019827">
    <property type="term" value="P:stem cell population maintenance"/>
    <property type="evidence" value="ECO:0007669"/>
    <property type="project" value="UniProtKB-UniRule"/>
</dbReference>
<dbReference type="Proteomes" id="UP000527355">
    <property type="component" value="Unassembled WGS sequence"/>
</dbReference>
<evidence type="ECO:0000256" key="7">
    <source>
        <dbReference type="SAM" id="MobiDB-lite"/>
    </source>
</evidence>
<dbReference type="GO" id="GO:0016556">
    <property type="term" value="P:mRNA modification"/>
    <property type="evidence" value="ECO:0007669"/>
    <property type="project" value="UniProtKB-UniRule"/>
</dbReference>
<keyword evidence="9" id="KW-1185">Reference proteome</keyword>
<keyword evidence="6" id="KW-0694">RNA-binding</keyword>
<keyword evidence="6" id="KW-0221">Differentiation</keyword>
<dbReference type="PROSITE" id="PS51143">
    <property type="entry name" value="MT_A70"/>
    <property type="match status" value="1"/>
</dbReference>
<evidence type="ECO:0000256" key="3">
    <source>
        <dbReference type="ARBA" id="ARBA00032942"/>
    </source>
</evidence>
<comment type="subcellular location">
    <subcellularLocation>
        <location evidence="1 6">Nucleus</location>
    </subcellularLocation>
</comment>
<dbReference type="PANTHER" id="PTHR13107:SF0">
    <property type="entry name" value="N6-ADENOSINE-METHYLTRANSFERASE NON-CATALYTIC SUBUNIT"/>
    <property type="match status" value="1"/>
</dbReference>
<evidence type="ECO:0000256" key="4">
    <source>
        <dbReference type="ARBA" id="ARBA00049757"/>
    </source>
</evidence>
<dbReference type="VEuPathDB" id="HostDB:GeneID_118652954"/>
<dbReference type="GO" id="GO:0003729">
    <property type="term" value="F:mRNA binding"/>
    <property type="evidence" value="ECO:0007669"/>
    <property type="project" value="UniProtKB-UniRule"/>
</dbReference>
<comment type="caution">
    <text evidence="8">The sequence shown here is derived from an EMBL/GenBank/DDBJ whole genome shotgun (WGS) entry which is preliminary data.</text>
</comment>
<evidence type="ECO:0000256" key="2">
    <source>
        <dbReference type="ARBA" id="ARBA00023242"/>
    </source>
</evidence>
<dbReference type="Pfam" id="PF05063">
    <property type="entry name" value="MT-A70"/>
    <property type="match status" value="1"/>
</dbReference>
<dbReference type="GO" id="GO:0005634">
    <property type="term" value="C:nucleus"/>
    <property type="evidence" value="ECO:0007669"/>
    <property type="project" value="UniProtKB-SubCell"/>
</dbReference>
<comment type="subunit">
    <text evidence="6">Heterodimer; heterodimerizes with METTL3 to form an antiparallel heterodimer that constitutes an active methyltransferase.</text>
</comment>
<dbReference type="GO" id="GO:0021861">
    <property type="term" value="P:forebrain radial glial cell differentiation"/>
    <property type="evidence" value="ECO:0007669"/>
    <property type="project" value="UniProtKB-UniRule"/>
</dbReference>
<dbReference type="GO" id="GO:0140640">
    <property type="term" value="F:catalytic activity, acting on a nucleic acid"/>
    <property type="evidence" value="ECO:0007669"/>
    <property type="project" value="UniProtKB-ARBA"/>
</dbReference>
<dbReference type="GO" id="GO:0008757">
    <property type="term" value="F:S-adenosylmethionine-dependent methyltransferase activity"/>
    <property type="evidence" value="ECO:0007669"/>
    <property type="project" value="UniProtKB-ARBA"/>
</dbReference>
<comment type="similarity">
    <text evidence="5 6">Belongs to the MT-A70-like family.</text>
</comment>
<keyword evidence="2 6" id="KW-0539">Nucleus</keyword>
<gene>
    <name evidence="8" type="ORF">mMyoMyo1_012987</name>
</gene>
<accession>A0A7J7R787</accession>
<feature type="region of interest" description="Disordered" evidence="7">
    <location>
        <begin position="177"/>
        <end position="240"/>
    </location>
</feature>
<dbReference type="GO" id="GO:0036396">
    <property type="term" value="C:RNA N6-methyladenosine methyltransferase complex"/>
    <property type="evidence" value="ECO:0007669"/>
    <property type="project" value="UniProtKB-UniRule"/>
</dbReference>
<keyword evidence="8" id="KW-0808">Transferase</keyword>
<dbReference type="InterPro" id="IPR045123">
    <property type="entry name" value="METTL14-like"/>
</dbReference>
<evidence type="ECO:0000313" key="9">
    <source>
        <dbReference type="Proteomes" id="UP000527355"/>
    </source>
</evidence>
<evidence type="ECO:0000256" key="5">
    <source>
        <dbReference type="PROSITE-ProRule" id="PRU00489"/>
    </source>
</evidence>
<proteinExistence type="inferred from homology"/>
<reference evidence="8 9" key="1">
    <citation type="journal article" date="2020" name="Nature">
        <title>Six reference-quality genomes reveal evolution of bat adaptations.</title>
        <authorList>
            <person name="Jebb D."/>
            <person name="Huang Z."/>
            <person name="Pippel M."/>
            <person name="Hughes G.M."/>
            <person name="Lavrichenko K."/>
            <person name="Devanna P."/>
            <person name="Winkler S."/>
            <person name="Jermiin L.S."/>
            <person name="Skirmuntt E.C."/>
            <person name="Katzourakis A."/>
            <person name="Burkitt-Gray L."/>
            <person name="Ray D.A."/>
            <person name="Sullivan K.A.M."/>
            <person name="Roscito J.G."/>
            <person name="Kirilenko B.M."/>
            <person name="Davalos L.M."/>
            <person name="Corthals A.P."/>
            <person name="Power M.L."/>
            <person name="Jones G."/>
            <person name="Ransome R.D."/>
            <person name="Dechmann D.K.N."/>
            <person name="Locatelli A.G."/>
            <person name="Puechmaille S.J."/>
            <person name="Fedrigo O."/>
            <person name="Jarvis E.D."/>
            <person name="Hiller M."/>
            <person name="Vernes S.C."/>
            <person name="Myers E.W."/>
            <person name="Teeling E.C."/>
        </authorList>
    </citation>
    <scope>NUCLEOTIDE SEQUENCE [LARGE SCALE GENOMIC DNA]</scope>
    <source>
        <strain evidence="8">MMyoMyo1</strain>
        <tissue evidence="8">Flight muscle</tissue>
    </source>
</reference>
<evidence type="ECO:0000313" key="8">
    <source>
        <dbReference type="EMBL" id="KAF6271952.1"/>
    </source>
</evidence>
<comment type="function">
    <text evidence="6">The METTL3-METTL14 heterodimer forms a N6-methyltransferase complex that methylates adenosine residues at the N(6) position of some mRNAs and regulates the circadian clock, differentiation of embryonic stem cells and cortical neurogenesis. In the heterodimer formed with METTL3, METTL14 constitutes the RNA-binding scaffold that recognizes the substrate rather than the catalytic core. N6-methyladenosine (m6A), which takes place at the 5'-[AG]GAC-3' consensus sites of some mRNAs, plays a role in mRNA stability and processing. M6A acts as a key regulator of mRNA stability by promoting mRNA destabilization and degradation. In embryonic stem cells (ESCs), m6A methylation of mRNAs encoding key naive pluripotency-promoting transcripts results in transcript destabilization. M6A regulates spermatogonial differentiation and meiosis and is essential for male fertility and spermatogenesis. M6A also regulates cortical neurogenesis: m6A methylation of transcripts related to transcription factors, neural stem cells, the cell cycle and neuronal differentiation during brain development promotes their destabilization and decay, promoting differentiation of radial glial cells.</text>
</comment>
<name>A0A7J7R787_MYOMY</name>
<dbReference type="AlphaFoldDB" id="A0A7J7R787"/>
<dbReference type="EMBL" id="JABWUV010000036">
    <property type="protein sequence ID" value="KAF6271952.1"/>
    <property type="molecule type" value="Genomic_DNA"/>
</dbReference>
<feature type="compositionally biased region" description="Basic and acidic residues" evidence="7">
    <location>
        <begin position="209"/>
        <end position="224"/>
    </location>
</feature>
<dbReference type="PROSITE" id="PS51592">
    <property type="entry name" value="SAM_MTA70L_2"/>
    <property type="match status" value="1"/>
</dbReference>
<dbReference type="SUPFAM" id="SSF53335">
    <property type="entry name" value="S-adenosyl-L-methionine-dependent methyltransferases"/>
    <property type="match status" value="1"/>
</dbReference>
<protein>
    <recommendedName>
        <fullName evidence="4 6">N(6)-adenosine-methyltransferase non-catalytic subunit METTL14</fullName>
    </recommendedName>
    <alternativeName>
        <fullName evidence="3 6">Methyltransferase-like protein 14</fullName>
    </alternativeName>
</protein>